<name>A0A1J8QEZ9_9AGAM</name>
<dbReference type="EMBL" id="LVVM01000993">
    <property type="protein sequence ID" value="OJA19517.1"/>
    <property type="molecule type" value="Genomic_DNA"/>
</dbReference>
<evidence type="ECO:0000313" key="1">
    <source>
        <dbReference type="EMBL" id="OJA19517.1"/>
    </source>
</evidence>
<organism evidence="1 2">
    <name type="scientific">Rhizopogon vesiculosus</name>
    <dbReference type="NCBI Taxonomy" id="180088"/>
    <lineage>
        <taxon>Eukaryota</taxon>
        <taxon>Fungi</taxon>
        <taxon>Dikarya</taxon>
        <taxon>Basidiomycota</taxon>
        <taxon>Agaricomycotina</taxon>
        <taxon>Agaricomycetes</taxon>
        <taxon>Agaricomycetidae</taxon>
        <taxon>Boletales</taxon>
        <taxon>Suillineae</taxon>
        <taxon>Rhizopogonaceae</taxon>
        <taxon>Rhizopogon</taxon>
    </lineage>
</organism>
<evidence type="ECO:0000313" key="2">
    <source>
        <dbReference type="Proteomes" id="UP000183567"/>
    </source>
</evidence>
<proteinExistence type="predicted"/>
<dbReference type="Proteomes" id="UP000183567">
    <property type="component" value="Unassembled WGS sequence"/>
</dbReference>
<keyword evidence="2" id="KW-1185">Reference proteome</keyword>
<sequence>MESPIVYQRKGFLHNQRLWVEIVRSCDDG</sequence>
<comment type="caution">
    <text evidence="1">The sequence shown here is derived from an EMBL/GenBank/DDBJ whole genome shotgun (WGS) entry which is preliminary data.</text>
</comment>
<protein>
    <submittedName>
        <fullName evidence="1">Uncharacterized protein</fullName>
    </submittedName>
</protein>
<dbReference type="AlphaFoldDB" id="A0A1J8QEZ9"/>
<reference evidence="1 2" key="1">
    <citation type="submission" date="2016-03" db="EMBL/GenBank/DDBJ databases">
        <title>Comparative genomics of the ectomycorrhizal sister species Rhizopogon vinicolor and Rhizopogon vesiculosus (Basidiomycota: Boletales) reveals a divergence of the mating type B locus.</title>
        <authorList>
            <person name="Mujic A.B."/>
            <person name="Kuo A."/>
            <person name="Tritt A."/>
            <person name="Lipzen A."/>
            <person name="Chen C."/>
            <person name="Johnson J."/>
            <person name="Sharma A."/>
            <person name="Barry K."/>
            <person name="Grigoriev I.V."/>
            <person name="Spatafora J.W."/>
        </authorList>
    </citation>
    <scope>NUCLEOTIDE SEQUENCE [LARGE SCALE GENOMIC DNA]</scope>
    <source>
        <strain evidence="1 2">AM-OR11-056</strain>
    </source>
</reference>
<accession>A0A1J8QEZ9</accession>
<gene>
    <name evidence="1" type="ORF">AZE42_03194</name>
</gene>